<evidence type="ECO:0000313" key="3">
    <source>
        <dbReference type="Proteomes" id="UP000054123"/>
    </source>
</evidence>
<accession>A0A011MK76</accession>
<proteinExistence type="predicted"/>
<keyword evidence="1" id="KW-0472">Membrane</keyword>
<dbReference type="Proteomes" id="UP000054123">
    <property type="component" value="Unassembled WGS sequence"/>
</dbReference>
<reference evidence="2 3" key="1">
    <citation type="journal article" date="2014" name="Genome Announc.">
        <title>Genome Sequence of a Presumptive Mannheimia haemolytica Strain with an A1/A6-Cross-Reactive Serotype from a White-Tailed Deer (Odocoileus virginianus).</title>
        <authorList>
            <person name="Lawrence P.K."/>
            <person name="Bey R.F."/>
            <person name="Wiener B."/>
            <person name="Kittichotirat W."/>
            <person name="Bumgarner R.E."/>
        </authorList>
    </citation>
    <scope>NUCLEOTIDE SEQUENCE [LARGE SCALE GENOMIC DNA]</scope>
    <source>
        <strain evidence="2 3">PKL10</strain>
    </source>
</reference>
<evidence type="ECO:0000256" key="1">
    <source>
        <dbReference type="SAM" id="Phobius"/>
    </source>
</evidence>
<sequence>MPQYLKIVLMTITAIVMNGYLTSLGIDTVYRFIIAIPIIWLVAWLLEKITTYFKK</sequence>
<dbReference type="AlphaFoldDB" id="A0A011MK76"/>
<keyword evidence="1" id="KW-1133">Transmembrane helix</keyword>
<keyword evidence="1" id="KW-0812">Transmembrane</keyword>
<evidence type="ECO:0000313" key="2">
    <source>
        <dbReference type="EMBL" id="EXI62886.1"/>
    </source>
</evidence>
<feature type="transmembrane region" description="Helical" evidence="1">
    <location>
        <begin position="29"/>
        <end position="46"/>
    </location>
</feature>
<keyword evidence="3" id="KW-1185">Reference proteome</keyword>
<gene>
    <name evidence="2" type="ORF">AK33_03630</name>
</gene>
<organism evidence="2 3">
    <name type="scientific">Mannheimia granulomatis</name>
    <dbReference type="NCBI Taxonomy" id="85402"/>
    <lineage>
        <taxon>Bacteria</taxon>
        <taxon>Pseudomonadati</taxon>
        <taxon>Pseudomonadota</taxon>
        <taxon>Gammaproteobacteria</taxon>
        <taxon>Pasteurellales</taxon>
        <taxon>Pasteurellaceae</taxon>
        <taxon>Mannheimia</taxon>
    </lineage>
</organism>
<comment type="caution">
    <text evidence="2">The sequence shown here is derived from an EMBL/GenBank/DDBJ whole genome shotgun (WGS) entry which is preliminary data.</text>
</comment>
<feature type="transmembrane region" description="Helical" evidence="1">
    <location>
        <begin position="7"/>
        <end position="23"/>
    </location>
</feature>
<protein>
    <submittedName>
        <fullName evidence="2">Uncharacterized protein</fullName>
    </submittedName>
</protein>
<dbReference type="EMBL" id="JANJ01000002">
    <property type="protein sequence ID" value="EXI62886.1"/>
    <property type="molecule type" value="Genomic_DNA"/>
</dbReference>
<name>A0A011MK76_9PAST</name>